<proteinExistence type="predicted"/>
<evidence type="ECO:0000313" key="4">
    <source>
        <dbReference type="Proteomes" id="UP000000390"/>
    </source>
</evidence>
<keyword evidence="1" id="KW-0472">Membrane</keyword>
<dbReference type="Proteomes" id="UP000011645">
    <property type="component" value="Unassembled WGS sequence"/>
</dbReference>
<keyword evidence="1" id="KW-1133">Transmembrane helix</keyword>
<sequence>MSISTLLETVALAVVGGVGIYLLVAFAVGFLIEYRRRDRSRSESDPRPEDDYWA</sequence>
<protein>
    <submittedName>
        <fullName evidence="2">Uncharacterized protein</fullName>
    </submittedName>
</protein>
<dbReference type="EMBL" id="AOHV01000027">
    <property type="protein sequence ID" value="ELY37064.1"/>
    <property type="molecule type" value="Genomic_DNA"/>
</dbReference>
<accession>D8J960</accession>
<dbReference type="GeneID" id="54763679"/>
<dbReference type="HOGENOM" id="CLU_3038932_0_0_2"/>
<dbReference type="PATRIC" id="fig|795797.18.peg.2956"/>
<keyword evidence="5" id="KW-1185">Reference proteome</keyword>
<dbReference type="Proteomes" id="UP000000390">
    <property type="component" value="Chromosome"/>
</dbReference>
<keyword evidence="1" id="KW-0812">Transmembrane</keyword>
<feature type="transmembrane region" description="Helical" evidence="1">
    <location>
        <begin position="12"/>
        <end position="32"/>
    </location>
</feature>
<evidence type="ECO:0000313" key="2">
    <source>
        <dbReference type="EMBL" id="ADJ16329.1"/>
    </source>
</evidence>
<evidence type="ECO:0000313" key="3">
    <source>
        <dbReference type="EMBL" id="ELY37064.1"/>
    </source>
</evidence>
<reference evidence="3 5" key="2">
    <citation type="journal article" date="2014" name="PLoS Genet.">
        <title>Phylogenetically driven sequencing of extremely halophilic archaea reveals strategies for static and dynamic osmo-response.</title>
        <authorList>
            <person name="Becker E.A."/>
            <person name="Seitzer P.M."/>
            <person name="Tritt A."/>
            <person name="Larsen D."/>
            <person name="Krusor M."/>
            <person name="Yao A.I."/>
            <person name="Wu D."/>
            <person name="Madern D."/>
            <person name="Eisen J.A."/>
            <person name="Darling A.E."/>
            <person name="Facciotti M.T."/>
        </authorList>
    </citation>
    <scope>NUCLEOTIDE SEQUENCE [LARGE SCALE GENOMIC DNA]</scope>
    <source>
        <strain evidence="3">B3</strain>
        <strain evidence="5">DSM 18796 / CECT 7217 / JCM 14584 / KCTC 4019 / B3</strain>
    </source>
</reference>
<dbReference type="AlphaFoldDB" id="D8J960"/>
<evidence type="ECO:0000256" key="1">
    <source>
        <dbReference type="SAM" id="Phobius"/>
    </source>
</evidence>
<dbReference type="RefSeq" id="WP_008416410.1">
    <property type="nucleotide sequence ID" value="NC_014297.1"/>
</dbReference>
<reference evidence="2 4" key="1">
    <citation type="journal article" date="2010" name="J. Bacteriol.">
        <title>Complete genome sequence of Halalkalicoccus jeotgali B3(T), an extremely halophilic archaeon.</title>
        <authorList>
            <person name="Roh S.W."/>
            <person name="Nam Y.D."/>
            <person name="Nam S.H."/>
            <person name="Choi S.H."/>
            <person name="Park H.S."/>
            <person name="Bae J.W."/>
        </authorList>
    </citation>
    <scope>NUCLEOTIDE SEQUENCE [LARGE SCALE GENOMIC DNA]</scope>
    <source>
        <strain evidence="2">B3</strain>
        <strain evidence="4">DSM 18796 / CECT 7217 / JCM 14584 / KCTC 4019 / B3</strain>
    </source>
</reference>
<evidence type="ECO:0000313" key="5">
    <source>
        <dbReference type="Proteomes" id="UP000011645"/>
    </source>
</evidence>
<gene>
    <name evidence="2" type="ordered locus">HacjB3_14750</name>
    <name evidence="3" type="ORF">C497_09983</name>
</gene>
<name>D8J960_HALJB</name>
<organism evidence="2 4">
    <name type="scientific">Halalkalicoccus jeotgali (strain DSM 18796 / CECT 7217 / JCM 14584 / KCTC 4019 / B3)</name>
    <dbReference type="NCBI Taxonomy" id="795797"/>
    <lineage>
        <taxon>Archaea</taxon>
        <taxon>Methanobacteriati</taxon>
        <taxon>Methanobacteriota</taxon>
        <taxon>Stenosarchaea group</taxon>
        <taxon>Halobacteria</taxon>
        <taxon>Halobacteriales</taxon>
        <taxon>Halococcaceae</taxon>
        <taxon>Halalkalicoccus</taxon>
    </lineage>
</organism>
<dbReference type="EMBL" id="CP002062">
    <property type="protein sequence ID" value="ADJ16329.1"/>
    <property type="molecule type" value="Genomic_DNA"/>
</dbReference>
<dbReference type="KEGG" id="hje:HacjB3_14750"/>